<keyword evidence="1" id="KW-0472">Membrane</keyword>
<dbReference type="Proteomes" id="UP001649230">
    <property type="component" value="Chromosome"/>
</dbReference>
<dbReference type="EMBL" id="CP090978">
    <property type="protein sequence ID" value="UJF32025.1"/>
    <property type="molecule type" value="Genomic_DNA"/>
</dbReference>
<reference evidence="2 3" key="1">
    <citation type="journal article" date="2024" name="Int. J. Syst. Evol. Microbiol.">
        <title>Paenibacillus hexagrammi sp. nov., a novel bacterium isolated from the gut content of Hexagrammos agrammus.</title>
        <authorList>
            <person name="Jung H.K."/>
            <person name="Kim D.G."/>
            <person name="Zin H."/>
            <person name="Park J."/>
            <person name="Jung H."/>
            <person name="Kim Y.O."/>
            <person name="Kong H.J."/>
            <person name="Kim J.W."/>
            <person name="Kim Y.S."/>
        </authorList>
    </citation>
    <scope>NUCLEOTIDE SEQUENCE [LARGE SCALE GENOMIC DNA]</scope>
    <source>
        <strain evidence="2 3">YPD9-1</strain>
    </source>
</reference>
<keyword evidence="1" id="KW-1133">Transmembrane helix</keyword>
<protein>
    <recommendedName>
        <fullName evidence="4">S-adenosylmethionine decarboxylase</fullName>
    </recommendedName>
</protein>
<keyword evidence="3" id="KW-1185">Reference proteome</keyword>
<keyword evidence="1" id="KW-0812">Transmembrane</keyword>
<feature type="transmembrane region" description="Helical" evidence="1">
    <location>
        <begin position="9"/>
        <end position="27"/>
    </location>
</feature>
<sequence length="178" mass="20432">MKKKLLPKALFYVLVLFLIGWPLYQIFHTFGEPKEEHNAEHLLYQVSLFQIELLNSYLGQAGSLKDTSELDACKQALYSAGYTHERLVLAAGGSEKLDSLESIPQLMQYIQRLQIGGERKLKTEEIATLQETAEKFKRIYEVYEKLMSSDGQIITSQNEELTKADQDLSETIRKKLLE</sequence>
<evidence type="ECO:0000256" key="1">
    <source>
        <dbReference type="SAM" id="Phobius"/>
    </source>
</evidence>
<proteinExistence type="predicted"/>
<evidence type="ECO:0000313" key="3">
    <source>
        <dbReference type="Proteomes" id="UP001649230"/>
    </source>
</evidence>
<evidence type="ECO:0000313" key="2">
    <source>
        <dbReference type="EMBL" id="UJF32025.1"/>
    </source>
</evidence>
<accession>A0ABY3SEY9</accession>
<evidence type="ECO:0008006" key="4">
    <source>
        <dbReference type="Google" id="ProtNLM"/>
    </source>
</evidence>
<dbReference type="RefSeq" id="WP_235118370.1">
    <property type="nucleotide sequence ID" value="NZ_CP090978.1"/>
</dbReference>
<name>A0ABY3SEY9_9BACL</name>
<gene>
    <name evidence="2" type="ORF">L0M14_20090</name>
</gene>
<organism evidence="2 3">
    <name type="scientific">Paenibacillus hexagrammi</name>
    <dbReference type="NCBI Taxonomy" id="2908839"/>
    <lineage>
        <taxon>Bacteria</taxon>
        <taxon>Bacillati</taxon>
        <taxon>Bacillota</taxon>
        <taxon>Bacilli</taxon>
        <taxon>Bacillales</taxon>
        <taxon>Paenibacillaceae</taxon>
        <taxon>Paenibacillus</taxon>
    </lineage>
</organism>